<dbReference type="Gene3D" id="2.30.29.30">
    <property type="entry name" value="Pleckstrin-homology domain (PH domain)/Phosphotyrosine-binding domain (PTB)"/>
    <property type="match status" value="1"/>
</dbReference>
<accession>A0A9P6Q7Q1</accession>
<dbReference type="Pfam" id="PF07933">
    <property type="entry name" value="DUF1681"/>
    <property type="match status" value="1"/>
</dbReference>
<comment type="caution">
    <text evidence="3">The sequence shown here is derived from an EMBL/GenBank/DDBJ whole genome shotgun (WGS) entry which is preliminary data.</text>
</comment>
<gene>
    <name evidence="3" type="primary">NECAP2</name>
    <name evidence="3" type="ORF">DFQ27_002311</name>
</gene>
<evidence type="ECO:0000256" key="1">
    <source>
        <dbReference type="SAM" id="MobiDB-lite"/>
    </source>
</evidence>
<feature type="domain" description="NECAP PHear" evidence="2">
    <location>
        <begin position="5"/>
        <end position="159"/>
    </location>
</feature>
<evidence type="ECO:0000313" key="3">
    <source>
        <dbReference type="EMBL" id="KAG0262482.1"/>
    </source>
</evidence>
<dbReference type="InterPro" id="IPR012466">
    <property type="entry name" value="NECAP_PHear"/>
</dbReference>
<evidence type="ECO:0000313" key="4">
    <source>
        <dbReference type="Proteomes" id="UP000807716"/>
    </source>
</evidence>
<protein>
    <submittedName>
        <fullName evidence="3">Adaptin ear-binding coat-associated protein 2</fullName>
    </submittedName>
</protein>
<dbReference type="PANTHER" id="PTHR12847:SF9">
    <property type="entry name" value="NECAP-LIKE PROTEIN CG9132"/>
    <property type="match status" value="1"/>
</dbReference>
<evidence type="ECO:0000259" key="2">
    <source>
        <dbReference type="Pfam" id="PF07933"/>
    </source>
</evidence>
<proteinExistence type="predicted"/>
<dbReference type="PANTHER" id="PTHR12847">
    <property type="entry name" value="ATP-BINDING CASSETTE ABC TRANSPORTER-RELATED"/>
    <property type="match status" value="1"/>
</dbReference>
<dbReference type="OrthoDB" id="10265489at2759"/>
<dbReference type="SUPFAM" id="SSF50729">
    <property type="entry name" value="PH domain-like"/>
    <property type="match status" value="1"/>
</dbReference>
<organism evidence="3 4">
    <name type="scientific">Actinomortierella ambigua</name>
    <dbReference type="NCBI Taxonomy" id="1343610"/>
    <lineage>
        <taxon>Eukaryota</taxon>
        <taxon>Fungi</taxon>
        <taxon>Fungi incertae sedis</taxon>
        <taxon>Mucoromycota</taxon>
        <taxon>Mortierellomycotina</taxon>
        <taxon>Mortierellomycetes</taxon>
        <taxon>Mortierellales</taxon>
        <taxon>Mortierellaceae</taxon>
        <taxon>Actinomortierella</taxon>
    </lineage>
</organism>
<dbReference type="GO" id="GO:0030125">
    <property type="term" value="C:clathrin vesicle coat"/>
    <property type="evidence" value="ECO:0007669"/>
    <property type="project" value="TreeGrafter"/>
</dbReference>
<dbReference type="CDD" id="cd13228">
    <property type="entry name" value="PHear_NECAP"/>
    <property type="match status" value="1"/>
</dbReference>
<sequence length="186" mass="20991">MDDDYESVLLVVREVYCYKIPPLSSSRGHRAQDWNVENPMWRGRLRVVAKGPNVAVHLEDGQTGELFAACPYEENRGCVEPVTDSSRYFVLKIEDQGRHAFIGVGFLDRSHAFDFNVTLQDHFRHLAAEKKAEEQRKSGPQAPTMDFSLKEGQTLNLHIAGGSANPRRNRPARPAAQEGGRRLDFV</sequence>
<name>A0A9P6Q7Q1_9FUNG</name>
<dbReference type="GO" id="GO:0006897">
    <property type="term" value="P:endocytosis"/>
    <property type="evidence" value="ECO:0007669"/>
    <property type="project" value="InterPro"/>
</dbReference>
<keyword evidence="4" id="KW-1185">Reference proteome</keyword>
<dbReference type="AlphaFoldDB" id="A0A9P6Q7Q1"/>
<reference evidence="3" key="1">
    <citation type="journal article" date="2020" name="Fungal Divers.">
        <title>Resolving the Mortierellaceae phylogeny through synthesis of multi-gene phylogenetics and phylogenomics.</title>
        <authorList>
            <person name="Vandepol N."/>
            <person name="Liber J."/>
            <person name="Desiro A."/>
            <person name="Na H."/>
            <person name="Kennedy M."/>
            <person name="Barry K."/>
            <person name="Grigoriev I.V."/>
            <person name="Miller A.N."/>
            <person name="O'Donnell K."/>
            <person name="Stajich J.E."/>
            <person name="Bonito G."/>
        </authorList>
    </citation>
    <scope>NUCLEOTIDE SEQUENCE</scope>
    <source>
        <strain evidence="3">BC1065</strain>
    </source>
</reference>
<dbReference type="EMBL" id="JAAAJB010000186">
    <property type="protein sequence ID" value="KAG0262482.1"/>
    <property type="molecule type" value="Genomic_DNA"/>
</dbReference>
<dbReference type="InterPro" id="IPR011993">
    <property type="entry name" value="PH-like_dom_sf"/>
</dbReference>
<feature type="region of interest" description="Disordered" evidence="1">
    <location>
        <begin position="159"/>
        <end position="186"/>
    </location>
</feature>
<dbReference type="Proteomes" id="UP000807716">
    <property type="component" value="Unassembled WGS sequence"/>
</dbReference>